<keyword evidence="2" id="KW-1185">Reference proteome</keyword>
<protein>
    <submittedName>
        <fullName evidence="1">Uncharacterized protein</fullName>
    </submittedName>
</protein>
<dbReference type="EMBL" id="JAVRHK010000007">
    <property type="protein sequence ID" value="MDT0677167.1"/>
    <property type="molecule type" value="Genomic_DNA"/>
</dbReference>
<reference evidence="1 2" key="1">
    <citation type="submission" date="2023-09" db="EMBL/GenBank/DDBJ databases">
        <authorList>
            <person name="Rey-Velasco X."/>
        </authorList>
    </citation>
    <scope>NUCLEOTIDE SEQUENCE [LARGE SCALE GENOMIC DNA]</scope>
    <source>
        <strain evidence="1 2">F117</strain>
    </source>
</reference>
<comment type="caution">
    <text evidence="1">The sequence shown here is derived from an EMBL/GenBank/DDBJ whole genome shotgun (WGS) entry which is preliminary data.</text>
</comment>
<dbReference type="RefSeq" id="WP_311503504.1">
    <property type="nucleotide sequence ID" value="NZ_JAVRHK010000007.1"/>
</dbReference>
<name>A0ABU3D6L0_9FLAO</name>
<dbReference type="Proteomes" id="UP001262582">
    <property type="component" value="Unassembled WGS sequence"/>
</dbReference>
<sequence>MENPTIELETENGEKLGFRIDAEVMNGLCLTHSKDKVEENIHNFNIDIEVLAEGIATKMSKINNVAIVTILANSERKHQYLVRNDLDIEKMKNDSSGQIPDQIKSLIIQAHQLSQ</sequence>
<gene>
    <name evidence="1" type="ORF">RM539_11290</name>
</gene>
<organism evidence="1 2">
    <name type="scientific">Autumnicola musiva</name>
    <dbReference type="NCBI Taxonomy" id="3075589"/>
    <lineage>
        <taxon>Bacteria</taxon>
        <taxon>Pseudomonadati</taxon>
        <taxon>Bacteroidota</taxon>
        <taxon>Flavobacteriia</taxon>
        <taxon>Flavobacteriales</taxon>
        <taxon>Flavobacteriaceae</taxon>
        <taxon>Autumnicola</taxon>
    </lineage>
</organism>
<accession>A0ABU3D6L0</accession>
<proteinExistence type="predicted"/>
<evidence type="ECO:0000313" key="2">
    <source>
        <dbReference type="Proteomes" id="UP001262582"/>
    </source>
</evidence>
<evidence type="ECO:0000313" key="1">
    <source>
        <dbReference type="EMBL" id="MDT0677167.1"/>
    </source>
</evidence>